<evidence type="ECO:0000313" key="2">
    <source>
        <dbReference type="EMBL" id="ADI16050.1"/>
    </source>
</evidence>
<dbReference type="HOGENOM" id="CLU_113644_0_0_0"/>
<dbReference type="STRING" id="649638.Trad_2956"/>
<keyword evidence="3" id="KW-1185">Reference proteome</keyword>
<proteinExistence type="predicted"/>
<feature type="compositionally biased region" description="Basic and acidic residues" evidence="1">
    <location>
        <begin position="176"/>
        <end position="188"/>
    </location>
</feature>
<evidence type="ECO:0000256" key="1">
    <source>
        <dbReference type="SAM" id="MobiDB-lite"/>
    </source>
</evidence>
<evidence type="ECO:0000313" key="3">
    <source>
        <dbReference type="Proteomes" id="UP000000379"/>
    </source>
</evidence>
<reference evidence="2 3" key="2">
    <citation type="journal article" date="2011" name="Stand. Genomic Sci.">
        <title>Complete genome sequence of Truepera radiovictrix type strain (RQ-24).</title>
        <authorList>
            <person name="Ivanova N."/>
            <person name="Rohde C."/>
            <person name="Munk C."/>
            <person name="Nolan M."/>
            <person name="Lucas S."/>
            <person name="Del Rio T.G."/>
            <person name="Tice H."/>
            <person name="Deshpande S."/>
            <person name="Cheng J.F."/>
            <person name="Tapia R."/>
            <person name="Han C."/>
            <person name="Goodwin L."/>
            <person name="Pitluck S."/>
            <person name="Liolios K."/>
            <person name="Mavromatis K."/>
            <person name="Mikhailova N."/>
            <person name="Pati A."/>
            <person name="Chen A."/>
            <person name="Palaniappan K."/>
            <person name="Land M."/>
            <person name="Hauser L."/>
            <person name="Chang Y.J."/>
            <person name="Jeffries C.D."/>
            <person name="Brambilla E."/>
            <person name="Rohde M."/>
            <person name="Goker M."/>
            <person name="Tindall B.J."/>
            <person name="Woyke T."/>
            <person name="Bristow J."/>
            <person name="Eisen J.A."/>
            <person name="Markowitz V."/>
            <person name="Hugenholtz P."/>
            <person name="Kyrpides N.C."/>
            <person name="Klenk H.P."/>
            <person name="Lapidus A."/>
        </authorList>
    </citation>
    <scope>NUCLEOTIDE SEQUENCE [LARGE SCALE GENOMIC DNA]</scope>
    <source>
        <strain evidence="3">DSM 17093 / CIP 108686 / LMG 22925 / RQ-24</strain>
    </source>
</reference>
<reference evidence="3" key="1">
    <citation type="submission" date="2010-05" db="EMBL/GenBank/DDBJ databases">
        <title>The complete genome of Truepera radiovictris DSM 17093.</title>
        <authorList>
            <consortium name="US DOE Joint Genome Institute (JGI-PGF)"/>
            <person name="Lucas S."/>
            <person name="Copeland A."/>
            <person name="Lapidus A."/>
            <person name="Glavina del Rio T."/>
            <person name="Dalin E."/>
            <person name="Tice H."/>
            <person name="Bruce D."/>
            <person name="Goodwin L."/>
            <person name="Pitluck S."/>
            <person name="Kyrpides N."/>
            <person name="Mavromatis K."/>
            <person name="Ovchinnikova G."/>
            <person name="Munk A.C."/>
            <person name="Detter J.C."/>
            <person name="Han C."/>
            <person name="Tapia R."/>
            <person name="Land M."/>
            <person name="Hauser L."/>
            <person name="Markowitz V."/>
            <person name="Cheng J.-F."/>
            <person name="Hugenholtz P."/>
            <person name="Woyke T."/>
            <person name="Wu D."/>
            <person name="Tindall B."/>
            <person name="Pomrenke H.G."/>
            <person name="Brambilla E."/>
            <person name="Klenk H.-P."/>
            <person name="Eisen J.A."/>
        </authorList>
    </citation>
    <scope>NUCLEOTIDE SEQUENCE [LARGE SCALE GENOMIC DNA]</scope>
    <source>
        <strain evidence="3">DSM 17093 / CIP 108686 / LMG 22925 / RQ-24</strain>
    </source>
</reference>
<dbReference type="EMBL" id="CP002049">
    <property type="protein sequence ID" value="ADI16050.1"/>
    <property type="molecule type" value="Genomic_DNA"/>
</dbReference>
<dbReference type="OrthoDB" id="31702at2"/>
<feature type="region of interest" description="Disordered" evidence="1">
    <location>
        <begin position="164"/>
        <end position="188"/>
    </location>
</feature>
<dbReference type="KEGG" id="tra:Trad_2956"/>
<gene>
    <name evidence="2" type="ordered locus">Trad_2956</name>
</gene>
<sequence length="188" mass="20793">MFRLALLALSVTVVGLVVLSLLPQRERTVPAGTVALTNARLTLYPQADPEAVWHFSAERVEYEPDIGETTLHTIRDAERRLGDETDFTLEADRVVIDVQDNLLSDHVVVFILDAEWTLDMRGQNGVPVLIDQARGRFEAPLLSISGRDIESVSANAGMNFDLTEFTSGGEGTQNRDAFRDRQAPSRGE</sequence>
<dbReference type="Proteomes" id="UP000000379">
    <property type="component" value="Chromosome"/>
</dbReference>
<name>D7CWA0_TRURR</name>
<protein>
    <recommendedName>
        <fullName evidence="4">LPS export ABC transporter periplasmic protein LptC</fullName>
    </recommendedName>
</protein>
<dbReference type="RefSeq" id="WP_013179409.1">
    <property type="nucleotide sequence ID" value="NC_014221.1"/>
</dbReference>
<accession>D7CWA0</accession>
<organism evidence="2 3">
    <name type="scientific">Truepera radiovictrix (strain DSM 17093 / CIP 108686 / LMG 22925 / RQ-24)</name>
    <dbReference type="NCBI Taxonomy" id="649638"/>
    <lineage>
        <taxon>Bacteria</taxon>
        <taxon>Thermotogati</taxon>
        <taxon>Deinococcota</taxon>
        <taxon>Deinococci</taxon>
        <taxon>Trueperales</taxon>
        <taxon>Trueperaceae</taxon>
        <taxon>Truepera</taxon>
    </lineage>
</organism>
<evidence type="ECO:0008006" key="4">
    <source>
        <dbReference type="Google" id="ProtNLM"/>
    </source>
</evidence>
<dbReference type="AlphaFoldDB" id="D7CWA0"/>